<keyword evidence="7" id="KW-1185">Reference proteome</keyword>
<evidence type="ECO:0000259" key="5">
    <source>
        <dbReference type="Pfam" id="PF08281"/>
    </source>
</evidence>
<dbReference type="InterPro" id="IPR013325">
    <property type="entry name" value="RNA_pol_sigma_r2"/>
</dbReference>
<evidence type="ECO:0000256" key="3">
    <source>
        <dbReference type="ARBA" id="ARBA00023125"/>
    </source>
</evidence>
<dbReference type="EMBL" id="JANTOO010000018">
    <property type="protein sequence ID" value="MCS1397961.1"/>
    <property type="molecule type" value="Genomic_DNA"/>
</dbReference>
<dbReference type="SUPFAM" id="SSF88946">
    <property type="entry name" value="Sigma2 domain of RNA polymerase sigma factors"/>
    <property type="match status" value="1"/>
</dbReference>
<keyword evidence="1" id="KW-0805">Transcription regulation</keyword>
<dbReference type="SUPFAM" id="SSF88659">
    <property type="entry name" value="Sigma3 and sigma4 domains of RNA polymerase sigma factors"/>
    <property type="match status" value="1"/>
</dbReference>
<dbReference type="InterPro" id="IPR036388">
    <property type="entry name" value="WH-like_DNA-bd_sf"/>
</dbReference>
<dbReference type="InterPro" id="IPR014284">
    <property type="entry name" value="RNA_pol_sigma-70_dom"/>
</dbReference>
<reference evidence="6 7" key="1">
    <citation type="submission" date="2022-08" db="EMBL/GenBank/DDBJ databases">
        <title>Lysinibacillus sequencing.</title>
        <authorList>
            <person name="Dunlap C."/>
        </authorList>
    </citation>
    <scope>NUCLEOTIDE SEQUENCE [LARGE SCALE GENOMIC DNA]</scope>
    <source>
        <strain evidence="6 7">PB211</strain>
    </source>
</reference>
<protein>
    <submittedName>
        <fullName evidence="6">Sigma-70 family RNA polymerase sigma factor</fullName>
    </submittedName>
</protein>
<keyword evidence="4" id="KW-0804">Transcription</keyword>
<sequence>MNTASNLNHIERLNDKSEHSIFIYIHFKITSPRNIGLCIVDRKRQMTIHNNRKPTTTQSFEEILESVQPMISSILTNFRIYKDYDYYRQVATIAVWRAWLKADPAKGQLSGYIYSNIKGEILNELIKEKNYLEKIATVDDETLDFLRSEFEREEYNHPQSSNFLENLIGQLKQVERSILYLYYVEDRSDQDIANILGFSVAASKKRRERIIKKLRNKDSRVEKKQ</sequence>
<dbReference type="InterPro" id="IPR013249">
    <property type="entry name" value="RNA_pol_sigma70_r4_t2"/>
</dbReference>
<name>A0ABT2DVC0_9BACI</name>
<dbReference type="NCBIfam" id="TIGR02937">
    <property type="entry name" value="sigma70-ECF"/>
    <property type="match status" value="1"/>
</dbReference>
<keyword evidence="2" id="KW-0731">Sigma factor</keyword>
<dbReference type="Pfam" id="PF08281">
    <property type="entry name" value="Sigma70_r4_2"/>
    <property type="match status" value="1"/>
</dbReference>
<dbReference type="RefSeq" id="WP_227256898.1">
    <property type="nucleotide sequence ID" value="NZ_JANTOO010000018.1"/>
</dbReference>
<evidence type="ECO:0000256" key="4">
    <source>
        <dbReference type="ARBA" id="ARBA00023163"/>
    </source>
</evidence>
<dbReference type="Proteomes" id="UP001525021">
    <property type="component" value="Unassembled WGS sequence"/>
</dbReference>
<evidence type="ECO:0000313" key="6">
    <source>
        <dbReference type="EMBL" id="MCS1397961.1"/>
    </source>
</evidence>
<gene>
    <name evidence="6" type="ORF">NXZ79_18280</name>
</gene>
<evidence type="ECO:0000256" key="2">
    <source>
        <dbReference type="ARBA" id="ARBA00023082"/>
    </source>
</evidence>
<comment type="caution">
    <text evidence="6">The sequence shown here is derived from an EMBL/GenBank/DDBJ whole genome shotgun (WGS) entry which is preliminary data.</text>
</comment>
<dbReference type="InterPro" id="IPR013324">
    <property type="entry name" value="RNA_pol_sigma_r3/r4-like"/>
</dbReference>
<dbReference type="PANTHER" id="PTHR30385">
    <property type="entry name" value="SIGMA FACTOR F FLAGELLAR"/>
    <property type="match status" value="1"/>
</dbReference>
<keyword evidence="3" id="KW-0238">DNA-binding</keyword>
<evidence type="ECO:0000256" key="1">
    <source>
        <dbReference type="ARBA" id="ARBA00023015"/>
    </source>
</evidence>
<accession>A0ABT2DVC0</accession>
<evidence type="ECO:0000313" key="7">
    <source>
        <dbReference type="Proteomes" id="UP001525021"/>
    </source>
</evidence>
<feature type="domain" description="RNA polymerase sigma factor 70 region 4 type 2" evidence="5">
    <location>
        <begin position="164"/>
        <end position="214"/>
    </location>
</feature>
<proteinExistence type="predicted"/>
<dbReference type="Gene3D" id="1.10.10.10">
    <property type="entry name" value="Winged helix-like DNA-binding domain superfamily/Winged helix DNA-binding domain"/>
    <property type="match status" value="1"/>
</dbReference>
<organism evidence="6 7">
    <name type="scientific">Lysinibacillus pinottii</name>
    <dbReference type="NCBI Taxonomy" id="2973932"/>
    <lineage>
        <taxon>Bacteria</taxon>
        <taxon>Bacillati</taxon>
        <taxon>Bacillota</taxon>
        <taxon>Bacilli</taxon>
        <taxon>Bacillales</taxon>
        <taxon>Bacillaceae</taxon>
        <taxon>Lysinibacillus</taxon>
    </lineage>
</organism>